<sequence length="365" mass="35922">MAGPCRGASARQGDPAGARRPCRVRGEAGRVNVLVILVYIAVVVSSALLIRGVAASRRGPGGSVHYRVEAAFLGGGPARVVDSALASLQGNGRVTVGGPGIVHVVRAVGDDPVERAVLHELSAAPSGALHVVRLAAMRNPAVQEIGDRLAARGLIVPRSAGRTWRRWSAAQAIGCFVLFPVSILVTVAEFAAADLGDTPFPFVVTVLPAVLPGLVIAMICGAVASRRLTGAGRRALAAYRRAEGHRTGPGDLVALNGLGALPDPVFQEQLVAAARMYGGRRRRGVGASTTARERDDLFSGVTVAVWCASAETGGSSCGGGCGGGGGGGSACSGGSSCGSGGGGGGSSCGGGGGSSCGGGGGGGGD</sequence>
<gene>
    <name evidence="3" type="ORF">EIZ62_06640</name>
</gene>
<keyword evidence="2" id="KW-1133">Transmembrane helix</keyword>
<dbReference type="EMBL" id="CP034279">
    <property type="protein sequence ID" value="QGV77965.1"/>
    <property type="molecule type" value="Genomic_DNA"/>
</dbReference>
<feature type="transmembrane region" description="Helical" evidence="2">
    <location>
        <begin position="167"/>
        <end position="188"/>
    </location>
</feature>
<organism evidence="3 4">
    <name type="scientific">Streptomyces ficellus</name>
    <dbReference type="NCBI Taxonomy" id="1977088"/>
    <lineage>
        <taxon>Bacteria</taxon>
        <taxon>Bacillati</taxon>
        <taxon>Actinomycetota</taxon>
        <taxon>Actinomycetes</taxon>
        <taxon>Kitasatosporales</taxon>
        <taxon>Streptomycetaceae</taxon>
        <taxon>Streptomyces</taxon>
    </lineage>
</organism>
<accession>A0A6I6FFX2</accession>
<feature type="region of interest" description="Disordered" evidence="1">
    <location>
        <begin position="339"/>
        <end position="365"/>
    </location>
</feature>
<dbReference type="InterPro" id="IPR026467">
    <property type="entry name" value="Ser/Gly_Cys_C_dom"/>
</dbReference>
<evidence type="ECO:0000313" key="3">
    <source>
        <dbReference type="EMBL" id="QGV77965.1"/>
    </source>
</evidence>
<feature type="region of interest" description="Disordered" evidence="1">
    <location>
        <begin position="1"/>
        <end position="21"/>
    </location>
</feature>
<feature type="transmembrane region" description="Helical" evidence="2">
    <location>
        <begin position="200"/>
        <end position="224"/>
    </location>
</feature>
<protein>
    <submittedName>
        <fullName evidence="3">TIGR04222 domain-containing membrane protein</fullName>
    </submittedName>
</protein>
<feature type="transmembrane region" description="Helical" evidence="2">
    <location>
        <begin position="31"/>
        <end position="50"/>
    </location>
</feature>
<reference evidence="3 4" key="1">
    <citation type="submission" date="2018-12" db="EMBL/GenBank/DDBJ databases">
        <title>Complete genome sequence of Streptomyces ficellus NRRL8067, the producer of ficellomycin, feldamycin and nojirimycin.</title>
        <authorList>
            <person name="Zhang H."/>
            <person name="Yue R."/>
            <person name="Liu Y."/>
            <person name="Li M."/>
            <person name="Mu H."/>
            <person name="Zhang J."/>
        </authorList>
    </citation>
    <scope>NUCLEOTIDE SEQUENCE [LARGE SCALE GENOMIC DNA]</scope>
    <source>
        <strain evidence="3 4">NRRL 8067</strain>
    </source>
</reference>
<dbReference type="AlphaFoldDB" id="A0A6I6FFX2"/>
<keyword evidence="4" id="KW-1185">Reference proteome</keyword>
<dbReference type="OrthoDB" id="4241909at2"/>
<dbReference type="NCBIfam" id="TIGR04222">
    <property type="entry name" value="near_uncomplex"/>
    <property type="match status" value="1"/>
</dbReference>
<proteinExistence type="predicted"/>
<dbReference type="Proteomes" id="UP000422572">
    <property type="component" value="Chromosome"/>
</dbReference>
<evidence type="ECO:0000313" key="4">
    <source>
        <dbReference type="Proteomes" id="UP000422572"/>
    </source>
</evidence>
<keyword evidence="2" id="KW-0472">Membrane</keyword>
<evidence type="ECO:0000256" key="1">
    <source>
        <dbReference type="SAM" id="MobiDB-lite"/>
    </source>
</evidence>
<evidence type="ECO:0000256" key="2">
    <source>
        <dbReference type="SAM" id="Phobius"/>
    </source>
</evidence>
<name>A0A6I6FFX2_9ACTN</name>
<keyword evidence="2" id="KW-0812">Transmembrane</keyword>
<dbReference type="KEGG" id="sfic:EIZ62_06640"/>